<reference evidence="3" key="1">
    <citation type="journal article" date="2020" name="Fungal Divers.">
        <title>Resolving the Mortierellaceae phylogeny through synthesis of multi-gene phylogenetics and phylogenomics.</title>
        <authorList>
            <person name="Vandepol N."/>
            <person name="Liber J."/>
            <person name="Desiro A."/>
            <person name="Na H."/>
            <person name="Kennedy M."/>
            <person name="Barry K."/>
            <person name="Grigoriev I.V."/>
            <person name="Miller A.N."/>
            <person name="O'Donnell K."/>
            <person name="Stajich J.E."/>
            <person name="Bonito G."/>
        </authorList>
    </citation>
    <scope>NUCLEOTIDE SEQUENCE</scope>
    <source>
        <strain evidence="3">NRRL 2591</strain>
    </source>
</reference>
<evidence type="ECO:0000313" key="4">
    <source>
        <dbReference type="Proteomes" id="UP000723463"/>
    </source>
</evidence>
<name>A0A9P6EXL9_9FUNG</name>
<organism evidence="3 4">
    <name type="scientific">Mortierella hygrophila</name>
    <dbReference type="NCBI Taxonomy" id="979708"/>
    <lineage>
        <taxon>Eukaryota</taxon>
        <taxon>Fungi</taxon>
        <taxon>Fungi incertae sedis</taxon>
        <taxon>Mucoromycota</taxon>
        <taxon>Mortierellomycotina</taxon>
        <taxon>Mortierellomycetes</taxon>
        <taxon>Mortierellales</taxon>
        <taxon>Mortierellaceae</taxon>
        <taxon>Mortierella</taxon>
    </lineage>
</organism>
<dbReference type="InterPro" id="IPR056251">
    <property type="entry name" value="Arm_rpt_dom"/>
</dbReference>
<dbReference type="AlphaFoldDB" id="A0A9P6EXL9"/>
<evidence type="ECO:0000256" key="1">
    <source>
        <dbReference type="SAM" id="MobiDB-lite"/>
    </source>
</evidence>
<accession>A0A9P6EXL9</accession>
<proteinExistence type="predicted"/>
<evidence type="ECO:0000313" key="3">
    <source>
        <dbReference type="EMBL" id="KAF9537685.1"/>
    </source>
</evidence>
<dbReference type="Pfam" id="PF23948">
    <property type="entry name" value="ARM_5"/>
    <property type="match status" value="1"/>
</dbReference>
<keyword evidence="4" id="KW-1185">Reference proteome</keyword>
<feature type="domain" description="Arm-like repeat" evidence="2">
    <location>
        <begin position="184"/>
        <end position="295"/>
    </location>
</feature>
<feature type="non-terminal residue" evidence="3">
    <location>
        <position position="296"/>
    </location>
</feature>
<feature type="region of interest" description="Disordered" evidence="1">
    <location>
        <begin position="1"/>
        <end position="81"/>
    </location>
</feature>
<sequence>MSRNSHSTPSGPPSQPVSPSYPNTGHDGDNSSIPSQPIRKRDKFFAYFKSSSHERKAKNTSTISPKSSIKGASTASTEASAHRLSIVSTPESFDIEQAVATAVKSTPSIVHPSTLLTKPRLDVFSQNVNAPAMRIPLPEFGARIDTTPQLALCIGLLDKAHDVVDHQEDPSQDLPSDTAARLAWVKAMKQDPTERERLFWLGTRMIDKFAKDAFKDSTEIAEMVLIGPVMDMEHYRGLLSSIIAAFDHSVILSVDLLQGLVQLVQSAPPESLLSDDLVKILRLLRLRLQDTHQQST</sequence>
<comment type="caution">
    <text evidence="3">The sequence shown here is derived from an EMBL/GenBank/DDBJ whole genome shotgun (WGS) entry which is preliminary data.</text>
</comment>
<protein>
    <recommendedName>
        <fullName evidence="2">Arm-like repeat domain-containing protein</fullName>
    </recommendedName>
</protein>
<evidence type="ECO:0000259" key="2">
    <source>
        <dbReference type="Pfam" id="PF23948"/>
    </source>
</evidence>
<feature type="compositionally biased region" description="Polar residues" evidence="1">
    <location>
        <begin position="59"/>
        <end position="79"/>
    </location>
</feature>
<gene>
    <name evidence="3" type="ORF">EC957_007805</name>
</gene>
<dbReference type="EMBL" id="JAAAXW010000372">
    <property type="protein sequence ID" value="KAF9537685.1"/>
    <property type="molecule type" value="Genomic_DNA"/>
</dbReference>
<dbReference type="Proteomes" id="UP000723463">
    <property type="component" value="Unassembled WGS sequence"/>
</dbReference>